<keyword evidence="2" id="KW-1133">Transmembrane helix</keyword>
<feature type="region of interest" description="Disordered" evidence="1">
    <location>
        <begin position="1"/>
        <end position="38"/>
    </location>
</feature>
<sequence length="195" mass="20379">MSDATTTKKTATKPKKSTSKKASSKKVPAATTETVDNRAEAKSRFNAALDEAKAGAAALRAEAGERAGAYRAQAKTKSGDLMTEAKNYGNEAKTKAGELAVEGKTKVSDGLSSLGKVVGDTATDIDGRFGEQYGDYARKASRSLQEASAKLDAKSVDEIGEDAREFVRKSPGTAVGIAAIFGFVLARMFSGSRRG</sequence>
<protein>
    <recommendedName>
        <fullName evidence="5">Membrane-anchored ribosome-binding protein, inhibits growth in stationary phase, ElaB/YqjD/DUF883 family</fullName>
    </recommendedName>
</protein>
<feature type="transmembrane region" description="Helical" evidence="2">
    <location>
        <begin position="172"/>
        <end position="189"/>
    </location>
</feature>
<organism evidence="3 4">
    <name type="scientific">Altererythrobacter xiamenensis</name>
    <dbReference type="NCBI Taxonomy" id="1316679"/>
    <lineage>
        <taxon>Bacteria</taxon>
        <taxon>Pseudomonadati</taxon>
        <taxon>Pseudomonadota</taxon>
        <taxon>Alphaproteobacteria</taxon>
        <taxon>Sphingomonadales</taxon>
        <taxon>Erythrobacteraceae</taxon>
        <taxon>Altererythrobacter</taxon>
    </lineage>
</organism>
<evidence type="ECO:0000256" key="1">
    <source>
        <dbReference type="SAM" id="MobiDB-lite"/>
    </source>
</evidence>
<evidence type="ECO:0000313" key="3">
    <source>
        <dbReference type="EMBL" id="SMQ74422.1"/>
    </source>
</evidence>
<feature type="compositionally biased region" description="Basic residues" evidence="1">
    <location>
        <begin position="10"/>
        <end position="24"/>
    </location>
</feature>
<dbReference type="AlphaFoldDB" id="A0A1Y6FNJ1"/>
<keyword evidence="4" id="KW-1185">Reference proteome</keyword>
<accession>A0A1Y6FNJ1</accession>
<gene>
    <name evidence="3" type="ORF">SAMN06297468_2647</name>
</gene>
<evidence type="ECO:0000313" key="4">
    <source>
        <dbReference type="Proteomes" id="UP000194420"/>
    </source>
</evidence>
<evidence type="ECO:0008006" key="5">
    <source>
        <dbReference type="Google" id="ProtNLM"/>
    </source>
</evidence>
<proteinExistence type="predicted"/>
<reference evidence="4" key="1">
    <citation type="submission" date="2017-04" db="EMBL/GenBank/DDBJ databases">
        <authorList>
            <person name="Varghese N."/>
            <person name="Submissions S."/>
        </authorList>
    </citation>
    <scope>NUCLEOTIDE SEQUENCE [LARGE SCALE GENOMIC DNA]</scope>
</reference>
<name>A0A1Y6FNJ1_9SPHN</name>
<keyword evidence="2" id="KW-0472">Membrane</keyword>
<dbReference type="EMBL" id="FXWG01000003">
    <property type="protein sequence ID" value="SMQ74422.1"/>
    <property type="molecule type" value="Genomic_DNA"/>
</dbReference>
<dbReference type="RefSeq" id="WP_234990081.1">
    <property type="nucleotide sequence ID" value="NZ_FXWG01000003.1"/>
</dbReference>
<dbReference type="Gene3D" id="1.20.120.20">
    <property type="entry name" value="Apolipoprotein"/>
    <property type="match status" value="1"/>
</dbReference>
<dbReference type="Proteomes" id="UP000194420">
    <property type="component" value="Unassembled WGS sequence"/>
</dbReference>
<evidence type="ECO:0000256" key="2">
    <source>
        <dbReference type="SAM" id="Phobius"/>
    </source>
</evidence>
<keyword evidence="2" id="KW-0812">Transmembrane</keyword>